<feature type="domain" description="Histidine kinase" evidence="8">
    <location>
        <begin position="347"/>
        <end position="453"/>
    </location>
</feature>
<dbReference type="PANTHER" id="PTHR43547:SF10">
    <property type="entry name" value="SENSOR HISTIDINE KINASE DCUS"/>
    <property type="match status" value="1"/>
</dbReference>
<protein>
    <recommendedName>
        <fullName evidence="2">histidine kinase</fullName>
        <ecNumber evidence="2">2.7.13.3</ecNumber>
    </recommendedName>
</protein>
<gene>
    <name evidence="9" type="ORF">MITSMUL_05505</name>
</gene>
<comment type="caution">
    <text evidence="9">The sequence shown here is derived from an EMBL/GenBank/DDBJ whole genome shotgun (WGS) entry which is preliminary data.</text>
</comment>
<feature type="transmembrane region" description="Helical" evidence="7">
    <location>
        <begin position="78"/>
        <end position="96"/>
    </location>
</feature>
<evidence type="ECO:0000256" key="6">
    <source>
        <dbReference type="SAM" id="MobiDB-lite"/>
    </source>
</evidence>
<evidence type="ECO:0000313" key="9">
    <source>
        <dbReference type="EMBL" id="EEX67979.1"/>
    </source>
</evidence>
<dbReference type="Pfam" id="PF02518">
    <property type="entry name" value="HATPase_c"/>
    <property type="match status" value="1"/>
</dbReference>
<dbReference type="SUPFAM" id="SSF55874">
    <property type="entry name" value="ATPase domain of HSP90 chaperone/DNA topoisomerase II/histidine kinase"/>
    <property type="match status" value="1"/>
</dbReference>
<evidence type="ECO:0000256" key="1">
    <source>
        <dbReference type="ARBA" id="ARBA00000085"/>
    </source>
</evidence>
<dbReference type="InterPro" id="IPR005467">
    <property type="entry name" value="His_kinase_dom"/>
</dbReference>
<keyword evidence="7" id="KW-1133">Transmembrane helix</keyword>
<comment type="catalytic activity">
    <reaction evidence="1">
        <text>ATP + protein L-histidine = ADP + protein N-phospho-L-histidine.</text>
        <dbReference type="EC" id="2.7.13.3"/>
    </reaction>
</comment>
<feature type="transmembrane region" description="Helical" evidence="7">
    <location>
        <begin position="180"/>
        <end position="202"/>
    </location>
</feature>
<keyword evidence="4 9" id="KW-0418">Kinase</keyword>
<feature type="transmembrane region" description="Helical" evidence="7">
    <location>
        <begin position="142"/>
        <end position="160"/>
    </location>
</feature>
<evidence type="ECO:0000313" key="10">
    <source>
        <dbReference type="Proteomes" id="UP000003671"/>
    </source>
</evidence>
<feature type="transmembrane region" description="Helical" evidence="7">
    <location>
        <begin position="108"/>
        <end position="130"/>
    </location>
</feature>
<dbReference type="PANTHER" id="PTHR43547">
    <property type="entry name" value="TWO-COMPONENT HISTIDINE KINASE"/>
    <property type="match status" value="1"/>
</dbReference>
<keyword evidence="4 9" id="KW-0808">Transferase</keyword>
<organism evidence="9 10">
    <name type="scientific">Mitsuokella multacida DSM 20544</name>
    <dbReference type="NCBI Taxonomy" id="500635"/>
    <lineage>
        <taxon>Bacteria</taxon>
        <taxon>Bacillati</taxon>
        <taxon>Bacillota</taxon>
        <taxon>Negativicutes</taxon>
        <taxon>Selenomonadales</taxon>
        <taxon>Selenomonadaceae</taxon>
        <taxon>Mitsuokella</taxon>
    </lineage>
</organism>
<dbReference type="GO" id="GO:0000155">
    <property type="term" value="F:phosphorelay sensor kinase activity"/>
    <property type="evidence" value="ECO:0007669"/>
    <property type="project" value="TreeGrafter"/>
</dbReference>
<dbReference type="HOGENOM" id="CLU_052005_1_0_9"/>
<evidence type="ECO:0000256" key="2">
    <source>
        <dbReference type="ARBA" id="ARBA00012438"/>
    </source>
</evidence>
<dbReference type="eggNOG" id="COG3290">
    <property type="taxonomic scope" value="Bacteria"/>
</dbReference>
<keyword evidence="3" id="KW-0597">Phosphoprotein</keyword>
<evidence type="ECO:0000256" key="5">
    <source>
        <dbReference type="ARBA" id="ARBA00023012"/>
    </source>
</evidence>
<dbReference type="STRING" id="500635.MITSMUL_05505"/>
<dbReference type="PATRIC" id="fig|500635.8.peg.2109"/>
<name>C9KQI7_9FIRM</name>
<dbReference type="PRINTS" id="PR00344">
    <property type="entry name" value="BCTRLSENSOR"/>
</dbReference>
<reference evidence="9" key="1">
    <citation type="submission" date="2009-09" db="EMBL/GenBank/DDBJ databases">
        <authorList>
            <person name="Weinstock G."/>
            <person name="Sodergren E."/>
            <person name="Clifton S."/>
            <person name="Fulton L."/>
            <person name="Fulton B."/>
            <person name="Courtney L."/>
            <person name="Fronick C."/>
            <person name="Harrison M."/>
            <person name="Strong C."/>
            <person name="Farmer C."/>
            <person name="Delahaunty K."/>
            <person name="Markovic C."/>
            <person name="Hall O."/>
            <person name="Minx P."/>
            <person name="Tomlinson C."/>
            <person name="Mitreva M."/>
            <person name="Nelson J."/>
            <person name="Hou S."/>
            <person name="Wollam A."/>
            <person name="Pepin K.H."/>
            <person name="Johnson M."/>
            <person name="Bhonagiri V."/>
            <person name="Nash W.E."/>
            <person name="Warren W."/>
            <person name="Chinwalla A."/>
            <person name="Mardis E.R."/>
            <person name="Wilson R.K."/>
        </authorList>
    </citation>
    <scope>NUCLEOTIDE SEQUENCE [LARGE SCALE GENOMIC DNA]</scope>
    <source>
        <strain evidence="9">DSM 20544</strain>
    </source>
</reference>
<evidence type="ECO:0000256" key="3">
    <source>
        <dbReference type="ARBA" id="ARBA00022553"/>
    </source>
</evidence>
<dbReference type="EMBL" id="ABWK02000023">
    <property type="protein sequence ID" value="EEX67979.1"/>
    <property type="molecule type" value="Genomic_DNA"/>
</dbReference>
<evidence type="ECO:0000256" key="7">
    <source>
        <dbReference type="SAM" id="Phobius"/>
    </source>
</evidence>
<dbReference type="InterPro" id="IPR036890">
    <property type="entry name" value="HATPase_C_sf"/>
</dbReference>
<keyword evidence="10" id="KW-1185">Reference proteome</keyword>
<feature type="region of interest" description="Disordered" evidence="6">
    <location>
        <begin position="460"/>
        <end position="480"/>
    </location>
</feature>
<evidence type="ECO:0000259" key="8">
    <source>
        <dbReference type="PROSITE" id="PS50109"/>
    </source>
</evidence>
<proteinExistence type="predicted"/>
<keyword evidence="7" id="KW-0472">Membrane</keyword>
<keyword evidence="7" id="KW-0812">Transmembrane</keyword>
<dbReference type="PROSITE" id="PS50109">
    <property type="entry name" value="HIS_KIN"/>
    <property type="match status" value="1"/>
</dbReference>
<dbReference type="InterPro" id="IPR004358">
    <property type="entry name" value="Sig_transdc_His_kin-like_C"/>
</dbReference>
<sequence>MAMCVRIAARLCTVIDKKELLMISKHRELFIFICMLLIVPLAGEPRIHPFGNEFSSFRVSFGSPMFLLFLLWLRNVPMAISGLAVGIAVVLFRGALDAVGGTPFTAGVYQHIPTFFYYFTYAICFSCVKLNRAPITTQAMKIAVWAIIAEVLASIAELYTMDLFLGTQAAIITVPVLTRLTGIAFLRCFFILSFFFLSQLYLTEIHLAHELHEKNRLTMMVASIYEEVFELKQALHRAETATHDCYGVYEELRSLHDTEDLPRITQEALRVAGEVHDIKKDSQRIYAALSELTNQNNSHKLNDYMTPLELCHLIIHTQKKYARQLEKHIAFSTNISARLPELHAYTILSILNNLTANAIEAIRDRGTIAISMKRLSNDLHLEVTNTGSSIPLRRLKQIFRPGYTTKYDSDGRASSGVGLTYIKALAEHLGGSITAASDGKDSVTFHVTLPLNSLTTHPVTRIPAIRQDDDAPSQQKGPIS</sequence>
<dbReference type="Gene3D" id="3.30.565.10">
    <property type="entry name" value="Histidine kinase-like ATPase, C-terminal domain"/>
    <property type="match status" value="1"/>
</dbReference>
<dbReference type="SMART" id="SM00387">
    <property type="entry name" value="HATPase_c"/>
    <property type="match status" value="1"/>
</dbReference>
<evidence type="ECO:0000256" key="4">
    <source>
        <dbReference type="ARBA" id="ARBA00022777"/>
    </source>
</evidence>
<keyword evidence="5" id="KW-0902">Two-component regulatory system</keyword>
<dbReference type="Proteomes" id="UP000003671">
    <property type="component" value="Unassembled WGS sequence"/>
</dbReference>
<dbReference type="InterPro" id="IPR003594">
    <property type="entry name" value="HATPase_dom"/>
</dbReference>
<dbReference type="EC" id="2.7.13.3" evidence="2"/>
<dbReference type="AlphaFoldDB" id="C9KQI7"/>
<accession>C9KQI7</accession>